<evidence type="ECO:0000313" key="2">
    <source>
        <dbReference type="Proteomes" id="UP000281549"/>
    </source>
</evidence>
<proteinExistence type="predicted"/>
<name>A0A4P9YB45_ROZAC</name>
<protein>
    <submittedName>
        <fullName evidence="1">Uncharacterized protein</fullName>
    </submittedName>
</protein>
<dbReference type="AlphaFoldDB" id="A0A4P9YB45"/>
<accession>A0A4P9YB45</accession>
<reference evidence="2" key="1">
    <citation type="journal article" date="2018" name="Nat. Microbiol.">
        <title>Leveraging single-cell genomics to expand the fungal tree of life.</title>
        <authorList>
            <person name="Ahrendt S.R."/>
            <person name="Quandt C.A."/>
            <person name="Ciobanu D."/>
            <person name="Clum A."/>
            <person name="Salamov A."/>
            <person name="Andreopoulos B."/>
            <person name="Cheng J.F."/>
            <person name="Woyke T."/>
            <person name="Pelin A."/>
            <person name="Henrissat B."/>
            <person name="Reynolds N.K."/>
            <person name="Benny G.L."/>
            <person name="Smith M.E."/>
            <person name="James T.Y."/>
            <person name="Grigoriev I.V."/>
        </authorList>
    </citation>
    <scope>NUCLEOTIDE SEQUENCE [LARGE SCALE GENOMIC DNA]</scope>
    <source>
        <strain evidence="2">CSF55</strain>
    </source>
</reference>
<sequence length="154" mass="18288">KIEPVHFRIPCDERRFLAWYYRQAQEIVQRELDSVPKYYIDKHMSRAGFDNDNYVTPTVYSSNPTFNDFIEQIQVLKEQTAIVNNRVSEISQLKDEMRNSVYLIKDYEHGEKIFVQYASNFNDKIRQDIMNCKVVFMNESQRGGELSALIFKAK</sequence>
<dbReference type="Proteomes" id="UP000281549">
    <property type="component" value="Unassembled WGS sequence"/>
</dbReference>
<evidence type="ECO:0000313" key="1">
    <source>
        <dbReference type="EMBL" id="RKP16467.1"/>
    </source>
</evidence>
<gene>
    <name evidence="1" type="ORF">ROZALSC1DRAFT_25242</name>
</gene>
<organism evidence="1 2">
    <name type="scientific">Rozella allomycis (strain CSF55)</name>
    <dbReference type="NCBI Taxonomy" id="988480"/>
    <lineage>
        <taxon>Eukaryota</taxon>
        <taxon>Fungi</taxon>
        <taxon>Fungi incertae sedis</taxon>
        <taxon>Cryptomycota</taxon>
        <taxon>Cryptomycota incertae sedis</taxon>
        <taxon>Rozella</taxon>
    </lineage>
</organism>
<dbReference type="EMBL" id="ML006513">
    <property type="protein sequence ID" value="RKP16467.1"/>
    <property type="molecule type" value="Genomic_DNA"/>
</dbReference>
<feature type="non-terminal residue" evidence="1">
    <location>
        <position position="1"/>
    </location>
</feature>